<dbReference type="EMBL" id="KC292026">
    <property type="protein sequence ID" value="AGM11422.1"/>
    <property type="molecule type" value="Genomic_DNA"/>
</dbReference>
<organism evidence="2 3">
    <name type="scientific">Halogranum tailed virus 1</name>
    <dbReference type="NCBI Taxonomy" id="1273749"/>
    <lineage>
        <taxon>Viruses</taxon>
        <taxon>Duplodnaviria</taxon>
        <taxon>Heunggongvirae</taxon>
        <taxon>Uroviricota</taxon>
        <taxon>Caudoviricetes</taxon>
        <taxon>Thumleimavirales</taxon>
        <taxon>Halomagnusviridae</taxon>
        <taxon>Hagravirus</taxon>
        <taxon>Hagravirus capitaneum</taxon>
        <taxon>Hagravirus HGTV1</taxon>
    </lineage>
</organism>
<name>R4TL79_9CAUD</name>
<sequence>MGFNFSDTAQDESDGVPEEELIYDYDLHDNVAIDLVKYGRSRIVKNEEQFLLTTLGYVSGFMEDSSHFISGVLIGTAGSGKTHLQHQVEDLFPDGYLYQATSGSDTAIIYDDTWEDAWIASLDELQKPGEKIIEILKSLHGDDEEFTYKVTGDGRGADRDVDEIQRSAIPYWFLYAQYEPDFEMWDRLLKVPVHESKDKNEGVLATKWDHSMIAFGDSDHEYMFDFEDGHKALKDHIREMPKDAWVKIPAGEEQFGGRDFVKYAKPIFDTDRSETNRVGAMVANLVRSSALLNYKSRDKKAIKESNEGVKEAYIAEPQDLANILATRDILMATTHQLDRKKKAICVAIEQTGGTRNLSSINDIQEHLRKTNASFVKRHQIEQMLADLIQNYLVQKHERAGENGEHLYEFKGWQALGKFEIDDDFKDFFEGCTDPITGEDFVETARRINEELEPKASDFMSESSVDTSQNEGGQVTLDGSSAGEFEDVDLEPYEEAVRAALEETLDGERIDGLDEHEPGLKEMLGLVPIGESGEGADISGTVFDPDHEVWHYGPDDWIETPHEAERQIESAIRKLTEEGIFRTNTIRKKGNTPLAMKVKVASKQDIQG</sequence>
<evidence type="ECO:0000256" key="1">
    <source>
        <dbReference type="SAM" id="MobiDB-lite"/>
    </source>
</evidence>
<dbReference type="RefSeq" id="YP_008059300.1">
    <property type="nucleotide sequence ID" value="NC_021328.1"/>
</dbReference>
<reference evidence="2 3" key="1">
    <citation type="submission" date="2012-12" db="EMBL/GenBank/DDBJ databases">
        <authorList>
            <person name="Sencilo A."/>
            <person name="Jacobs-Sera D."/>
            <person name="Russell D.A."/>
            <person name="Ko C."/>
            <person name="Atanasova N."/>
            <person name="Osterlund E."/>
            <person name="Oksanen H.M."/>
            <person name="Bamford D.H."/>
            <person name="Hatfull G.F."/>
            <person name="Roine E."/>
            <person name="Hendrix R.W."/>
        </authorList>
    </citation>
    <scope>NUCLEOTIDE SEQUENCE [LARGE SCALE GENOMIC DNA]</scope>
</reference>
<feature type="region of interest" description="Disordered" evidence="1">
    <location>
        <begin position="452"/>
        <end position="480"/>
    </location>
</feature>
<feature type="compositionally biased region" description="Polar residues" evidence="1">
    <location>
        <begin position="459"/>
        <end position="478"/>
    </location>
</feature>
<proteinExistence type="predicted"/>
<dbReference type="Proteomes" id="UP000202786">
    <property type="component" value="Segment"/>
</dbReference>
<keyword evidence="3" id="KW-1185">Reference proteome</keyword>
<gene>
    <name evidence="2" type="primary">124</name>
    <name evidence="2" type="ORF">HGTV1_124</name>
</gene>
<accession>R4TL79</accession>
<dbReference type="KEGG" id="vg:16194151"/>
<dbReference type="GeneID" id="16194151"/>
<protein>
    <submittedName>
        <fullName evidence="2">Uncharacterized protein</fullName>
    </submittedName>
</protein>
<evidence type="ECO:0000313" key="3">
    <source>
        <dbReference type="Proteomes" id="UP000202786"/>
    </source>
</evidence>
<evidence type="ECO:0000313" key="2">
    <source>
        <dbReference type="EMBL" id="AGM11422.1"/>
    </source>
</evidence>